<feature type="compositionally biased region" description="Polar residues" evidence="1">
    <location>
        <begin position="1"/>
        <end position="20"/>
    </location>
</feature>
<gene>
    <name evidence="3" type="ORF">DFH08DRAFT_1053074</name>
</gene>
<feature type="domain" description="4Fe-4S ferredoxin-type" evidence="2">
    <location>
        <begin position="194"/>
        <end position="225"/>
    </location>
</feature>
<proteinExistence type="predicted"/>
<feature type="compositionally biased region" description="Basic and acidic residues" evidence="1">
    <location>
        <begin position="156"/>
        <end position="168"/>
    </location>
</feature>
<evidence type="ECO:0000313" key="4">
    <source>
        <dbReference type="Proteomes" id="UP001218218"/>
    </source>
</evidence>
<sequence length="231" mass="25077">MPSHLQSISLQRASEASTPAQKRPQHRRCRTISVSNPLTGSASKIIIAVQTGASTSAAHVAAGAGAFTLTGCARSALRGVVLGMSDDETDSNEDSYEDREYTPPQTPEQNAFNDQDVPSISRTAPTSESERGPIPPGWGARSRGARKTQRRRERSRSRERPQHREQATRVHPTLEGLERGSRVGTGHVVCAACGTPGINFPRCTHCAKMWCSRACRTAAVHRCPPRRSQTN</sequence>
<evidence type="ECO:0000259" key="2">
    <source>
        <dbReference type="PROSITE" id="PS51379"/>
    </source>
</evidence>
<name>A0AAD7ADG9_9AGAR</name>
<dbReference type="AlphaFoldDB" id="A0AAD7ADG9"/>
<dbReference type="EMBL" id="JARIHO010000009">
    <property type="protein sequence ID" value="KAJ7355678.1"/>
    <property type="molecule type" value="Genomic_DNA"/>
</dbReference>
<organism evidence="3 4">
    <name type="scientific">Mycena albidolilacea</name>
    <dbReference type="NCBI Taxonomy" id="1033008"/>
    <lineage>
        <taxon>Eukaryota</taxon>
        <taxon>Fungi</taxon>
        <taxon>Dikarya</taxon>
        <taxon>Basidiomycota</taxon>
        <taxon>Agaricomycotina</taxon>
        <taxon>Agaricomycetes</taxon>
        <taxon>Agaricomycetidae</taxon>
        <taxon>Agaricales</taxon>
        <taxon>Marasmiineae</taxon>
        <taxon>Mycenaceae</taxon>
        <taxon>Mycena</taxon>
    </lineage>
</organism>
<reference evidence="3" key="1">
    <citation type="submission" date="2023-03" db="EMBL/GenBank/DDBJ databases">
        <title>Massive genome expansion in bonnet fungi (Mycena s.s.) driven by repeated elements and novel gene families across ecological guilds.</title>
        <authorList>
            <consortium name="Lawrence Berkeley National Laboratory"/>
            <person name="Harder C.B."/>
            <person name="Miyauchi S."/>
            <person name="Viragh M."/>
            <person name="Kuo A."/>
            <person name="Thoen E."/>
            <person name="Andreopoulos B."/>
            <person name="Lu D."/>
            <person name="Skrede I."/>
            <person name="Drula E."/>
            <person name="Henrissat B."/>
            <person name="Morin E."/>
            <person name="Kohler A."/>
            <person name="Barry K."/>
            <person name="LaButti K."/>
            <person name="Morin E."/>
            <person name="Salamov A."/>
            <person name="Lipzen A."/>
            <person name="Mereny Z."/>
            <person name="Hegedus B."/>
            <person name="Baldrian P."/>
            <person name="Stursova M."/>
            <person name="Weitz H."/>
            <person name="Taylor A."/>
            <person name="Grigoriev I.V."/>
            <person name="Nagy L.G."/>
            <person name="Martin F."/>
            <person name="Kauserud H."/>
        </authorList>
    </citation>
    <scope>NUCLEOTIDE SEQUENCE</scope>
    <source>
        <strain evidence="3">CBHHK002</strain>
    </source>
</reference>
<feature type="region of interest" description="Disordered" evidence="1">
    <location>
        <begin position="1"/>
        <end position="29"/>
    </location>
</feature>
<comment type="caution">
    <text evidence="3">The sequence shown here is derived from an EMBL/GenBank/DDBJ whole genome shotgun (WGS) entry which is preliminary data.</text>
</comment>
<feature type="compositionally biased region" description="Acidic residues" evidence="1">
    <location>
        <begin position="85"/>
        <end position="97"/>
    </location>
</feature>
<feature type="compositionally biased region" description="Basic residues" evidence="1">
    <location>
        <begin position="143"/>
        <end position="155"/>
    </location>
</feature>
<keyword evidence="4" id="KW-1185">Reference proteome</keyword>
<accession>A0AAD7ADG9</accession>
<evidence type="ECO:0000256" key="1">
    <source>
        <dbReference type="SAM" id="MobiDB-lite"/>
    </source>
</evidence>
<dbReference type="Proteomes" id="UP001218218">
    <property type="component" value="Unassembled WGS sequence"/>
</dbReference>
<dbReference type="PROSITE" id="PS51379">
    <property type="entry name" value="4FE4S_FER_2"/>
    <property type="match status" value="1"/>
</dbReference>
<evidence type="ECO:0000313" key="3">
    <source>
        <dbReference type="EMBL" id="KAJ7355678.1"/>
    </source>
</evidence>
<feature type="region of interest" description="Disordered" evidence="1">
    <location>
        <begin position="84"/>
        <end position="168"/>
    </location>
</feature>
<feature type="compositionally biased region" description="Polar residues" evidence="1">
    <location>
        <begin position="107"/>
        <end position="127"/>
    </location>
</feature>
<protein>
    <recommendedName>
        <fullName evidence="2">4Fe-4S ferredoxin-type domain-containing protein</fullName>
    </recommendedName>
</protein>
<dbReference type="InterPro" id="IPR017896">
    <property type="entry name" value="4Fe4S_Fe-S-bd"/>
</dbReference>